<protein>
    <submittedName>
        <fullName evidence="2">Aldo/keto reductase</fullName>
    </submittedName>
</protein>
<feature type="domain" description="NADP-dependent oxidoreductase" evidence="1">
    <location>
        <begin position="15"/>
        <end position="307"/>
    </location>
</feature>
<dbReference type="CDD" id="cd19086">
    <property type="entry name" value="AKR_AKR11C1"/>
    <property type="match status" value="1"/>
</dbReference>
<dbReference type="PRINTS" id="PR00069">
    <property type="entry name" value="ALDKETRDTASE"/>
</dbReference>
<proteinExistence type="predicted"/>
<dbReference type="InterPro" id="IPR023210">
    <property type="entry name" value="NADP_OxRdtase_dom"/>
</dbReference>
<dbReference type="PANTHER" id="PTHR43312:SF1">
    <property type="entry name" value="NADP-DEPENDENT OXIDOREDUCTASE DOMAIN-CONTAINING PROTEIN"/>
    <property type="match status" value="1"/>
</dbReference>
<gene>
    <name evidence="2" type="ORF">E5259_06850</name>
</gene>
<dbReference type="EMBL" id="CP039126">
    <property type="protein sequence ID" value="QMW77332.1"/>
    <property type="molecule type" value="Genomic_DNA"/>
</dbReference>
<name>A0A7G5MRT9_9FIRM</name>
<accession>A0A7G5MRT9</accession>
<evidence type="ECO:0000259" key="1">
    <source>
        <dbReference type="Pfam" id="PF00248"/>
    </source>
</evidence>
<dbReference type="InterPro" id="IPR036812">
    <property type="entry name" value="NAD(P)_OxRdtase_dom_sf"/>
</dbReference>
<organism evidence="2 3">
    <name type="scientific">Blautia producta</name>
    <dbReference type="NCBI Taxonomy" id="33035"/>
    <lineage>
        <taxon>Bacteria</taxon>
        <taxon>Bacillati</taxon>
        <taxon>Bacillota</taxon>
        <taxon>Clostridia</taxon>
        <taxon>Lachnospirales</taxon>
        <taxon>Lachnospiraceae</taxon>
        <taxon>Blautia</taxon>
    </lineage>
</organism>
<sequence>MEYRRFGKTELKVSEIGFGAWAVGGSGWGEGCDDALSMEALACAWDEGVNLYDTCDSYGNGHSEELIGRFLAGKRDKAVIVTKGGTNFRVPERSKNFTREYLKMCLDESLKRLQTDYVDVYLLHVPDAGWQDREQVLDTMKELKKSGKARFCGLAMWGAADTLHAFEKDQEGVIEALECPFNILNKSNLEVVEIARQRDIPVLTSQPLASGILTGKYAVDTTTFSQGDNRAGFWTAERFAAVEKDMEIIRACVKEPVENMAQLALAYGLNYPGISCVIPGAKNASQVRKNVSASGIVLDDSMMEKLKGTKGFVF</sequence>
<dbReference type="Proteomes" id="UP000515789">
    <property type="component" value="Chromosome"/>
</dbReference>
<dbReference type="InterPro" id="IPR053135">
    <property type="entry name" value="AKR2_Oxidoreductase"/>
</dbReference>
<reference evidence="2 3" key="1">
    <citation type="submission" date="2019-04" db="EMBL/GenBank/DDBJ databases">
        <authorList>
            <person name="Schori C."/>
            <person name="Ahrens C."/>
        </authorList>
    </citation>
    <scope>NUCLEOTIDE SEQUENCE [LARGE SCALE GENOMIC DNA]</scope>
    <source>
        <strain evidence="2 3">DSM 2950</strain>
    </source>
</reference>
<dbReference type="PANTHER" id="PTHR43312">
    <property type="entry name" value="D-THREO-ALDOSE 1-DEHYDROGENASE"/>
    <property type="match status" value="1"/>
</dbReference>
<dbReference type="GeneID" id="75055362"/>
<dbReference type="GO" id="GO:0016491">
    <property type="term" value="F:oxidoreductase activity"/>
    <property type="evidence" value="ECO:0007669"/>
    <property type="project" value="InterPro"/>
</dbReference>
<dbReference type="AlphaFoldDB" id="A0A7G5MRT9"/>
<dbReference type="Gene3D" id="3.20.20.100">
    <property type="entry name" value="NADP-dependent oxidoreductase domain"/>
    <property type="match status" value="1"/>
</dbReference>
<evidence type="ECO:0000313" key="2">
    <source>
        <dbReference type="EMBL" id="QMW77332.1"/>
    </source>
</evidence>
<dbReference type="RefSeq" id="WP_018598596.1">
    <property type="nucleotide sequence ID" value="NZ_AP031416.1"/>
</dbReference>
<dbReference type="SUPFAM" id="SSF51430">
    <property type="entry name" value="NAD(P)-linked oxidoreductase"/>
    <property type="match status" value="1"/>
</dbReference>
<dbReference type="InterPro" id="IPR020471">
    <property type="entry name" value="AKR"/>
</dbReference>
<dbReference type="Pfam" id="PF00248">
    <property type="entry name" value="Aldo_ket_red"/>
    <property type="match status" value="1"/>
</dbReference>
<evidence type="ECO:0000313" key="3">
    <source>
        <dbReference type="Proteomes" id="UP000515789"/>
    </source>
</evidence>